<keyword evidence="1" id="KW-0812">Transmembrane</keyword>
<reference evidence="2" key="1">
    <citation type="submission" date="2019-11" db="EMBL/GenBank/DDBJ databases">
        <authorList>
            <person name="Feng L."/>
        </authorList>
    </citation>
    <scope>NUCLEOTIDE SEQUENCE</scope>
    <source>
        <strain evidence="2">BhanseniiLFYP23</strain>
    </source>
</reference>
<accession>A0A6N2SYQ8</accession>
<evidence type="ECO:0000256" key="1">
    <source>
        <dbReference type="SAM" id="Phobius"/>
    </source>
</evidence>
<keyword evidence="1" id="KW-1133">Transmembrane helix</keyword>
<feature type="transmembrane region" description="Helical" evidence="1">
    <location>
        <begin position="20"/>
        <end position="38"/>
    </location>
</feature>
<keyword evidence="1" id="KW-0472">Membrane</keyword>
<proteinExistence type="predicted"/>
<organism evidence="2">
    <name type="scientific">Blautia hansenii</name>
    <name type="common">Ruminococcus hansenii</name>
    <dbReference type="NCBI Taxonomy" id="1322"/>
    <lineage>
        <taxon>Bacteria</taxon>
        <taxon>Bacillati</taxon>
        <taxon>Bacillota</taxon>
        <taxon>Clostridia</taxon>
        <taxon>Lachnospirales</taxon>
        <taxon>Lachnospiraceae</taxon>
        <taxon>Blautia</taxon>
    </lineage>
</organism>
<protein>
    <submittedName>
        <fullName evidence="2">Uncharacterized protein</fullName>
    </submittedName>
</protein>
<dbReference type="EMBL" id="CACRSY010000009">
    <property type="protein sequence ID" value="VYS98304.1"/>
    <property type="molecule type" value="Genomic_DNA"/>
</dbReference>
<dbReference type="PROSITE" id="PS51257">
    <property type="entry name" value="PROKAR_LIPOPROTEIN"/>
    <property type="match status" value="1"/>
</dbReference>
<name>A0A6N2SYQ8_BLAHA</name>
<dbReference type="AlphaFoldDB" id="A0A6N2SYQ8"/>
<evidence type="ECO:0000313" key="2">
    <source>
        <dbReference type="EMBL" id="VYS98304.1"/>
    </source>
</evidence>
<feature type="transmembrane region" description="Helical" evidence="1">
    <location>
        <begin position="107"/>
        <end position="130"/>
    </location>
</feature>
<gene>
    <name evidence="2" type="ORF">BHLFYP23_02334</name>
</gene>
<sequence>MKDVFRVSIYFGYHSMYQLFFIFSANSSILAWIACIVFENSTSSFPVGSFNPQSSLYWHGIIGQFTLHPIVITISTGGISDSNLTTAGIMNTYKSYFRFFHYKLPTFRCFIISSTILSLLLPSILFHKILLLRQSLMPV</sequence>